<reference evidence="2" key="1">
    <citation type="submission" date="2021-01" db="EMBL/GenBank/DDBJ databases">
        <authorList>
            <person name="Corre E."/>
            <person name="Pelletier E."/>
            <person name="Niang G."/>
            <person name="Scheremetjew M."/>
            <person name="Finn R."/>
            <person name="Kale V."/>
            <person name="Holt S."/>
            <person name="Cochrane G."/>
            <person name="Meng A."/>
            <person name="Brown T."/>
            <person name="Cohen L."/>
        </authorList>
    </citation>
    <scope>NUCLEOTIDE SEQUENCE</scope>
    <source>
        <strain evidence="2">CCMP 2712</strain>
    </source>
</reference>
<name>A0A7S4NM34_GUITH</name>
<dbReference type="GO" id="GO:0016620">
    <property type="term" value="F:oxidoreductase activity, acting on the aldehyde or oxo group of donors, NAD or NADP as acceptor"/>
    <property type="evidence" value="ECO:0007669"/>
    <property type="project" value="InterPro"/>
</dbReference>
<dbReference type="GO" id="GO:0046983">
    <property type="term" value="F:protein dimerization activity"/>
    <property type="evidence" value="ECO:0007669"/>
    <property type="project" value="InterPro"/>
</dbReference>
<evidence type="ECO:0000259" key="1">
    <source>
        <dbReference type="Pfam" id="PF02774"/>
    </source>
</evidence>
<dbReference type="CDD" id="cd18131">
    <property type="entry name" value="ASADH_C_bac_euk_like"/>
    <property type="match status" value="1"/>
</dbReference>
<dbReference type="SUPFAM" id="SSF55347">
    <property type="entry name" value="Glyceraldehyde-3-phosphate dehydrogenase-like, C-terminal domain"/>
    <property type="match status" value="1"/>
</dbReference>
<dbReference type="EMBL" id="HBKN01016451">
    <property type="protein sequence ID" value="CAE2294907.1"/>
    <property type="molecule type" value="Transcribed_RNA"/>
</dbReference>
<dbReference type="PANTHER" id="PTHR46278">
    <property type="entry name" value="DEHYDROGENASE, PUTATIVE-RELATED"/>
    <property type="match status" value="1"/>
</dbReference>
<gene>
    <name evidence="2" type="ORF">GTHE00462_LOCUS12897</name>
</gene>
<dbReference type="InterPro" id="IPR012280">
    <property type="entry name" value="Semialdhyde_DH_dimer_dom"/>
</dbReference>
<dbReference type="PANTHER" id="PTHR46278:SF2">
    <property type="entry name" value="ASPARTATE-SEMIALDEHYDE DEHYDROGENASE"/>
    <property type="match status" value="1"/>
</dbReference>
<organism evidence="2">
    <name type="scientific">Guillardia theta</name>
    <name type="common">Cryptophyte</name>
    <name type="synonym">Cryptomonas phi</name>
    <dbReference type="NCBI Taxonomy" id="55529"/>
    <lineage>
        <taxon>Eukaryota</taxon>
        <taxon>Cryptophyceae</taxon>
        <taxon>Pyrenomonadales</taxon>
        <taxon>Geminigeraceae</taxon>
        <taxon>Guillardia</taxon>
    </lineage>
</organism>
<evidence type="ECO:0000313" key="2">
    <source>
        <dbReference type="EMBL" id="CAE2294907.1"/>
    </source>
</evidence>
<dbReference type="GO" id="GO:0008652">
    <property type="term" value="P:amino acid biosynthetic process"/>
    <property type="evidence" value="ECO:0007669"/>
    <property type="project" value="InterPro"/>
</dbReference>
<dbReference type="Pfam" id="PF02774">
    <property type="entry name" value="Semialdhyde_dhC"/>
    <property type="match status" value="1"/>
</dbReference>
<dbReference type="AlphaFoldDB" id="A0A7S4NM34"/>
<dbReference type="Gene3D" id="3.30.360.10">
    <property type="entry name" value="Dihydrodipicolinate Reductase, domain 2"/>
    <property type="match status" value="1"/>
</dbReference>
<protein>
    <recommendedName>
        <fullName evidence="1">Semialdehyde dehydrogenase dimerisation domain-containing protein</fullName>
    </recommendedName>
</protein>
<sequence length="275" mass="30662">MTGLLSLTTRRRSVMIRMLLFASQRSMLTLLARILTRLLQTRTARPPSASWRCFLFTRGLDSLTESLFNMRRFGLKKVIMSTYQAASGAGQEGMDELRDGAKEVVNSAEGTIAKNKIFAHPLPFNLIPHIDVFQDNLYTKEEMKVTWECRKIMDIPSLPVSCTAVRIPTFRAHAESIVVETEKPIKVDEARDLLAKSPGIALADEPANKKYPMPLTASKKYPVEVGRIRQNIVFGDHGLEFFVCGDQLLRGAALNAVLIAEALAEPVGKDFTPKL</sequence>
<proteinExistence type="predicted"/>
<feature type="domain" description="Semialdehyde dehydrogenase dimerisation" evidence="1">
    <location>
        <begin position="72"/>
        <end position="249"/>
    </location>
</feature>
<accession>A0A7S4NM34</accession>